<proteinExistence type="predicted"/>
<accession>A0A6J1QTR3</accession>
<reference evidence="3" key="1">
    <citation type="submission" date="2025-08" db="UniProtKB">
        <authorList>
            <consortium name="RefSeq"/>
        </authorList>
    </citation>
    <scope>IDENTIFICATION</scope>
    <source>
        <tissue evidence="3">Whole body</tissue>
    </source>
</reference>
<dbReference type="OrthoDB" id="7882129at2759"/>
<gene>
    <name evidence="3" type="primary">LOC112462448</name>
</gene>
<keyword evidence="2" id="KW-1185">Reference proteome</keyword>
<dbReference type="PANTHER" id="PTHR21163">
    <property type="entry name" value="PROTEIN G12"/>
    <property type="match status" value="1"/>
</dbReference>
<dbReference type="Pfam" id="PF06757">
    <property type="entry name" value="Ins_allergen_rp"/>
    <property type="match status" value="2"/>
</dbReference>
<dbReference type="GeneID" id="112462448"/>
<dbReference type="PANTHER" id="PTHR21163:SF1">
    <property type="entry name" value="PROTEIN G12"/>
    <property type="match status" value="1"/>
</dbReference>
<evidence type="ECO:0000313" key="2">
    <source>
        <dbReference type="Proteomes" id="UP000504618"/>
    </source>
</evidence>
<dbReference type="InterPro" id="IPR010629">
    <property type="entry name" value="Ins_allergen"/>
</dbReference>
<evidence type="ECO:0000313" key="3">
    <source>
        <dbReference type="RefSeq" id="XP_024884000.1"/>
    </source>
</evidence>
<dbReference type="RefSeq" id="XP_024884000.1">
    <property type="nucleotide sequence ID" value="XM_025028232.1"/>
</dbReference>
<feature type="signal peptide" evidence="1">
    <location>
        <begin position="1"/>
        <end position="29"/>
    </location>
</feature>
<sequence length="433" mass="49074">MSLCLSVAVTMKLTLTLFAVLAIIGLGQARQFPDFGSGPLHEDIHDFLDLIPAPEIKAIILDYVSEDAEVQEVVNYLLTSTVLRDLVVDVEAIPEVINFLNYVQHEGVDIYLLVNQVNKVLGIAELIPPSHAYSANIQRTGGLAGLFKDIKKVIPFNKFIRNYVHKMKSSSAFIGFIHQLRSPNFQQLVNKLYQVRSFQIIVNGLKSRGVNTQIVADVMYIVLGITVPNGILVHQERTLDDELMDFLDLIEDPFMEVLIKYMAEDKKVQDALVYMFTPEFHSILRDVEVLEEHQALVAYLEKAGLSVVDYIQSLHKAIGMEGYVPPKIESVFESQVGMQKVGDGMKGMIEELWDTLPIDEIDALYKDKLQNSKVFADFIEKIMSPEMQKLIDNLYGNQTYKNFVTTTREKGLELQEVTKLTARIFGLKFPYYN</sequence>
<name>A0A6J1QTR3_9HYME</name>
<feature type="chain" id="PRO_5026777084" evidence="1">
    <location>
        <begin position="30"/>
        <end position="433"/>
    </location>
</feature>
<dbReference type="AlphaFoldDB" id="A0A6J1QTR3"/>
<protein>
    <submittedName>
        <fullName evidence="3">Uncharacterized protein LOC112462448</fullName>
    </submittedName>
</protein>
<organism evidence="2 3">
    <name type="scientific">Temnothorax curvispinosus</name>
    <dbReference type="NCBI Taxonomy" id="300111"/>
    <lineage>
        <taxon>Eukaryota</taxon>
        <taxon>Metazoa</taxon>
        <taxon>Ecdysozoa</taxon>
        <taxon>Arthropoda</taxon>
        <taxon>Hexapoda</taxon>
        <taxon>Insecta</taxon>
        <taxon>Pterygota</taxon>
        <taxon>Neoptera</taxon>
        <taxon>Endopterygota</taxon>
        <taxon>Hymenoptera</taxon>
        <taxon>Apocrita</taxon>
        <taxon>Aculeata</taxon>
        <taxon>Formicoidea</taxon>
        <taxon>Formicidae</taxon>
        <taxon>Myrmicinae</taxon>
        <taxon>Temnothorax</taxon>
    </lineage>
</organism>
<evidence type="ECO:0000256" key="1">
    <source>
        <dbReference type="SAM" id="SignalP"/>
    </source>
</evidence>
<keyword evidence="1" id="KW-0732">Signal</keyword>
<dbReference type="Proteomes" id="UP000504618">
    <property type="component" value="Unplaced"/>
</dbReference>